<dbReference type="Gene3D" id="3.30.1360.70">
    <property type="entry name" value="Arginyl tRNA synthetase N-terminal domain"/>
    <property type="match status" value="1"/>
</dbReference>
<dbReference type="GO" id="GO:0005524">
    <property type="term" value="F:ATP binding"/>
    <property type="evidence" value="ECO:0007669"/>
    <property type="project" value="UniProtKB-UniRule"/>
</dbReference>
<dbReference type="GO" id="GO:0005737">
    <property type="term" value="C:cytoplasm"/>
    <property type="evidence" value="ECO:0007669"/>
    <property type="project" value="UniProtKB-SubCell"/>
</dbReference>
<comment type="subcellular location">
    <subcellularLocation>
        <location evidence="8">Cytoplasm</location>
    </subcellularLocation>
</comment>
<evidence type="ECO:0000256" key="5">
    <source>
        <dbReference type="ARBA" id="ARBA00022917"/>
    </source>
</evidence>
<dbReference type="Gene3D" id="3.40.50.620">
    <property type="entry name" value="HUPs"/>
    <property type="match status" value="1"/>
</dbReference>
<dbReference type="PANTHER" id="PTHR11956">
    <property type="entry name" value="ARGINYL-TRNA SYNTHETASE"/>
    <property type="match status" value="1"/>
</dbReference>
<dbReference type="HAMAP" id="MF_00123">
    <property type="entry name" value="Arg_tRNA_synth"/>
    <property type="match status" value="1"/>
</dbReference>
<dbReference type="PANTHER" id="PTHR11956:SF5">
    <property type="entry name" value="ARGININE--TRNA LIGASE, CYTOPLASMIC"/>
    <property type="match status" value="1"/>
</dbReference>
<evidence type="ECO:0000256" key="3">
    <source>
        <dbReference type="ARBA" id="ARBA00022741"/>
    </source>
</evidence>
<evidence type="ECO:0000256" key="2">
    <source>
        <dbReference type="ARBA" id="ARBA00022598"/>
    </source>
</evidence>
<dbReference type="InterPro" id="IPR035684">
    <property type="entry name" value="ArgRS_core"/>
</dbReference>
<evidence type="ECO:0000259" key="11">
    <source>
        <dbReference type="SMART" id="SM01016"/>
    </source>
</evidence>
<keyword evidence="8" id="KW-0963">Cytoplasm</keyword>
<feature type="domain" description="Arginyl tRNA synthetase N-terminal" evidence="11">
    <location>
        <begin position="9"/>
        <end position="87"/>
    </location>
</feature>
<evidence type="ECO:0000256" key="1">
    <source>
        <dbReference type="ARBA" id="ARBA00005594"/>
    </source>
</evidence>
<evidence type="ECO:0000259" key="10">
    <source>
        <dbReference type="SMART" id="SM00836"/>
    </source>
</evidence>
<dbReference type="SUPFAM" id="SSF52374">
    <property type="entry name" value="Nucleotidylyl transferase"/>
    <property type="match status" value="1"/>
</dbReference>
<comment type="caution">
    <text evidence="8">Lacks conserved residue(s) required for the propagation of feature annotation.</text>
</comment>
<evidence type="ECO:0000313" key="12">
    <source>
        <dbReference type="EMBL" id="KKW36741.1"/>
    </source>
</evidence>
<dbReference type="Gene3D" id="1.10.730.10">
    <property type="entry name" value="Isoleucyl-tRNA Synthetase, Domain 1"/>
    <property type="match status" value="1"/>
</dbReference>
<keyword evidence="5 8" id="KW-0648">Protein biosynthesis</keyword>
<dbReference type="Pfam" id="PF03485">
    <property type="entry name" value="Arg_tRNA_synt_N"/>
    <property type="match status" value="1"/>
</dbReference>
<keyword evidence="6 8" id="KW-0030">Aminoacyl-tRNA synthetase</keyword>
<protein>
    <recommendedName>
        <fullName evidence="8">Arginine--tRNA ligase</fullName>
        <ecNumber evidence="8">6.1.1.19</ecNumber>
    </recommendedName>
    <alternativeName>
        <fullName evidence="8">Arginyl-tRNA synthetase</fullName>
        <shortName evidence="8">ArgRS</shortName>
    </alternativeName>
</protein>
<dbReference type="PRINTS" id="PR01038">
    <property type="entry name" value="TRNASYNTHARG"/>
</dbReference>
<dbReference type="InterPro" id="IPR008909">
    <property type="entry name" value="DALR_anticod-bd"/>
</dbReference>
<sequence length="568" mass="63354">MYLLQTAKQDALKLLKAALGKAYTPNVDDLEVPPDTTMGDIAFPCFVIGKGLKRNPAELATEIAAKVAPKGLVVKLEAKGPYVNFWIDAGKMAERVLKEVATAKERYGYSVSGKKKRVLVEYANLNTHKEVHVGHIRNMALGQAAANILRAAGFSVVPHAYINDLGNAVARCLWGYRKFHADEKPEKGEENAFFGEVYAKATSAMEDDLAAREEISVIQRELEEGKGEWTKLWKMTNRWSLNGLKAVFDDFGLELEKIYLESDILKSSKKIVQTLIKKGIAVHSEGAWVVRLEDEGLGVSILVKSDGTHLYNAKDLGLAQKKEEDYRPDRSIYVVDARQKQVMAQLFATLKRMGFKKELEHLSYGHVSLPEGAMSSRKGTIIRYQDLMSALEESAAKETRARHEDWDEDRVARVARTIAFAAVKFFMLRSDPDKDIVFDARESLSFEGFSGPYLLYTVARCRRLLEKSEDKPSLDDIRLSSKEAQAVVRALAVFPETVLKTAADYQVSRVAQALFDLAQAFSTFYAQVPVNAEPDEIVRKSRLALVAAVAQTIENGLHLLGIETVDEM</sequence>
<accession>A0A0G1Y0K6</accession>
<dbReference type="SMART" id="SM01016">
    <property type="entry name" value="Arg_tRNA_synt_N"/>
    <property type="match status" value="1"/>
</dbReference>
<dbReference type="InterPro" id="IPR009080">
    <property type="entry name" value="tRNAsynth_Ia_anticodon-bd"/>
</dbReference>
<keyword evidence="3 8" id="KW-0547">Nucleotide-binding</keyword>
<evidence type="ECO:0000256" key="9">
    <source>
        <dbReference type="RuleBase" id="RU363038"/>
    </source>
</evidence>
<dbReference type="AlphaFoldDB" id="A0A0G1Y0K6"/>
<dbReference type="Pfam" id="PF05746">
    <property type="entry name" value="DALR_1"/>
    <property type="match status" value="1"/>
</dbReference>
<comment type="subunit">
    <text evidence="8">Monomer.</text>
</comment>
<comment type="caution">
    <text evidence="12">The sequence shown here is derived from an EMBL/GenBank/DDBJ whole genome shotgun (WGS) entry which is preliminary data.</text>
</comment>
<name>A0A0G1Y0K6_9BACT</name>
<comment type="catalytic activity">
    <reaction evidence="7 8">
        <text>tRNA(Arg) + L-arginine + ATP = L-arginyl-tRNA(Arg) + AMP + diphosphate</text>
        <dbReference type="Rhea" id="RHEA:20301"/>
        <dbReference type="Rhea" id="RHEA-COMP:9658"/>
        <dbReference type="Rhea" id="RHEA-COMP:9673"/>
        <dbReference type="ChEBI" id="CHEBI:30616"/>
        <dbReference type="ChEBI" id="CHEBI:32682"/>
        <dbReference type="ChEBI" id="CHEBI:33019"/>
        <dbReference type="ChEBI" id="CHEBI:78442"/>
        <dbReference type="ChEBI" id="CHEBI:78513"/>
        <dbReference type="ChEBI" id="CHEBI:456215"/>
        <dbReference type="EC" id="6.1.1.19"/>
    </reaction>
</comment>
<dbReference type="NCBIfam" id="TIGR00456">
    <property type="entry name" value="argS"/>
    <property type="match status" value="1"/>
</dbReference>
<dbReference type="InterPro" id="IPR036695">
    <property type="entry name" value="Arg-tRNA-synth_N_sf"/>
</dbReference>
<evidence type="ECO:0000256" key="8">
    <source>
        <dbReference type="HAMAP-Rule" id="MF_00123"/>
    </source>
</evidence>
<reference evidence="12 13" key="1">
    <citation type="journal article" date="2015" name="Nature">
        <title>rRNA introns, odd ribosomes, and small enigmatic genomes across a large radiation of phyla.</title>
        <authorList>
            <person name="Brown C.T."/>
            <person name="Hug L.A."/>
            <person name="Thomas B.C."/>
            <person name="Sharon I."/>
            <person name="Castelle C.J."/>
            <person name="Singh A."/>
            <person name="Wilkins M.J."/>
            <person name="Williams K.H."/>
            <person name="Banfield J.F."/>
        </authorList>
    </citation>
    <scope>NUCLEOTIDE SEQUENCE [LARGE SCALE GENOMIC DNA]</scope>
</reference>
<evidence type="ECO:0000313" key="13">
    <source>
        <dbReference type="Proteomes" id="UP000033865"/>
    </source>
</evidence>
<evidence type="ECO:0000256" key="7">
    <source>
        <dbReference type="ARBA" id="ARBA00049339"/>
    </source>
</evidence>
<comment type="similarity">
    <text evidence="1 8 9">Belongs to the class-I aminoacyl-tRNA synthetase family.</text>
</comment>
<feature type="domain" description="DALR anticodon binding" evidence="10">
    <location>
        <begin position="454"/>
        <end position="568"/>
    </location>
</feature>
<organism evidence="12 13">
    <name type="scientific">Candidatus Uhrbacteria bacterium GW2011_GWC2_53_7</name>
    <dbReference type="NCBI Taxonomy" id="1618986"/>
    <lineage>
        <taxon>Bacteria</taxon>
        <taxon>Candidatus Uhriibacteriota</taxon>
    </lineage>
</organism>
<proteinExistence type="inferred from homology"/>
<evidence type="ECO:0000256" key="6">
    <source>
        <dbReference type="ARBA" id="ARBA00023146"/>
    </source>
</evidence>
<dbReference type="SMART" id="SM00836">
    <property type="entry name" value="DALR_1"/>
    <property type="match status" value="1"/>
</dbReference>
<evidence type="ECO:0000256" key="4">
    <source>
        <dbReference type="ARBA" id="ARBA00022840"/>
    </source>
</evidence>
<dbReference type="InterPro" id="IPR014729">
    <property type="entry name" value="Rossmann-like_a/b/a_fold"/>
</dbReference>
<keyword evidence="2 8" id="KW-0436">Ligase</keyword>
<dbReference type="SUPFAM" id="SSF47323">
    <property type="entry name" value="Anticodon-binding domain of a subclass of class I aminoacyl-tRNA synthetases"/>
    <property type="match status" value="1"/>
</dbReference>
<dbReference type="InterPro" id="IPR001278">
    <property type="entry name" value="Arg-tRNA-ligase"/>
</dbReference>
<gene>
    <name evidence="8" type="primary">argS</name>
    <name evidence="12" type="ORF">UY82_C0013G0005</name>
</gene>
<dbReference type="InterPro" id="IPR005148">
    <property type="entry name" value="Arg-tRNA-synth_N"/>
</dbReference>
<dbReference type="GO" id="GO:0006420">
    <property type="term" value="P:arginyl-tRNA aminoacylation"/>
    <property type="evidence" value="ECO:0007669"/>
    <property type="project" value="UniProtKB-UniRule"/>
</dbReference>
<dbReference type="GO" id="GO:0004814">
    <property type="term" value="F:arginine-tRNA ligase activity"/>
    <property type="evidence" value="ECO:0007669"/>
    <property type="project" value="UniProtKB-UniRule"/>
</dbReference>
<dbReference type="EC" id="6.1.1.19" evidence="8"/>
<dbReference type="Proteomes" id="UP000033865">
    <property type="component" value="Unassembled WGS sequence"/>
</dbReference>
<dbReference type="SUPFAM" id="SSF55190">
    <property type="entry name" value="Arginyl-tRNA synthetase (ArgRS), N-terminal 'additional' domain"/>
    <property type="match status" value="1"/>
</dbReference>
<keyword evidence="4 8" id="KW-0067">ATP-binding</keyword>
<dbReference type="EMBL" id="LCRN01000013">
    <property type="protein sequence ID" value="KKW36741.1"/>
    <property type="molecule type" value="Genomic_DNA"/>
</dbReference>
<dbReference type="Pfam" id="PF00750">
    <property type="entry name" value="tRNA-synt_1d"/>
    <property type="match status" value="1"/>
</dbReference>